<evidence type="ECO:0000313" key="2">
    <source>
        <dbReference type="Proteomes" id="UP001142489"/>
    </source>
</evidence>
<gene>
    <name evidence="1" type="ORF">JRQ81_012747</name>
</gene>
<reference evidence="1" key="1">
    <citation type="journal article" date="2023" name="DNA Res.">
        <title>Chromosome-level genome assembly of Phrynocephalus forsythii using third-generation DNA sequencing and Hi-C analysis.</title>
        <authorList>
            <person name="Qi Y."/>
            <person name="Zhao W."/>
            <person name="Zhao Y."/>
            <person name="Niu C."/>
            <person name="Cao S."/>
            <person name="Zhang Y."/>
        </authorList>
    </citation>
    <scope>NUCLEOTIDE SEQUENCE</scope>
    <source>
        <tissue evidence="1">Muscle</tissue>
    </source>
</reference>
<dbReference type="EMBL" id="JAPFRF010000003">
    <property type="protein sequence ID" value="KAJ7338845.1"/>
    <property type="molecule type" value="Genomic_DNA"/>
</dbReference>
<protein>
    <submittedName>
        <fullName evidence="1">Uncharacterized protein</fullName>
    </submittedName>
</protein>
<dbReference type="Proteomes" id="UP001142489">
    <property type="component" value="Unassembled WGS sequence"/>
</dbReference>
<keyword evidence="2" id="KW-1185">Reference proteome</keyword>
<comment type="caution">
    <text evidence="1">The sequence shown here is derived from an EMBL/GenBank/DDBJ whole genome shotgun (WGS) entry which is preliminary data.</text>
</comment>
<proteinExistence type="predicted"/>
<dbReference type="AlphaFoldDB" id="A0A9Q0Y1Q3"/>
<organism evidence="1 2">
    <name type="scientific">Phrynocephalus forsythii</name>
    <dbReference type="NCBI Taxonomy" id="171643"/>
    <lineage>
        <taxon>Eukaryota</taxon>
        <taxon>Metazoa</taxon>
        <taxon>Chordata</taxon>
        <taxon>Craniata</taxon>
        <taxon>Vertebrata</taxon>
        <taxon>Euteleostomi</taxon>
        <taxon>Lepidosauria</taxon>
        <taxon>Squamata</taxon>
        <taxon>Bifurcata</taxon>
        <taxon>Unidentata</taxon>
        <taxon>Episquamata</taxon>
        <taxon>Toxicofera</taxon>
        <taxon>Iguania</taxon>
        <taxon>Acrodonta</taxon>
        <taxon>Agamidae</taxon>
        <taxon>Agaminae</taxon>
        <taxon>Phrynocephalus</taxon>
    </lineage>
</organism>
<name>A0A9Q0Y1Q3_9SAUR</name>
<accession>A0A9Q0Y1Q3</accession>
<evidence type="ECO:0000313" key="1">
    <source>
        <dbReference type="EMBL" id="KAJ7338845.1"/>
    </source>
</evidence>
<sequence length="63" mass="6858">MILANQDEQINLIQNASQTPHNGKRAGAPTLERILHYQYAQKVLGTLPSTPPTCISDSHNCAS</sequence>